<reference evidence="3" key="2">
    <citation type="submission" date="2015-03" db="EMBL/GenBank/DDBJ databases">
        <authorList>
            <person name="Deng P."/>
            <person name="Lu S."/>
        </authorList>
    </citation>
    <scope>NUCLEOTIDE SEQUENCE [LARGE SCALE GENOMIC DNA]</scope>
    <source>
        <strain evidence="3">UFB2</strain>
    </source>
</reference>
<sequence length="230" mass="26140">MNRSGIQQEVAWLHREIWKQKEMLWPERQLMPLQMLEPDAAAYLLDVEYLTLPNLGSARFMRSGQGPGIAGLIDRQANKIAISMAYPEEVQRFTGAHEVGHFMLHQGQIMHRDRPLDGSANAGHRSDIEREADYFAASFLMPPNLLTAHFEAQFGCKGAFKFTETMSFHLNHNDPDSLQYASQGSLDREFALARCENFGSRRMTSLAKQFRVSDSAMALRIKELGLVLWP</sequence>
<gene>
    <name evidence="2" type="ORF">VM99_26460</name>
</gene>
<organism evidence="2 3">
    <name type="scientific">Pseudomonas chlororaphis</name>
    <dbReference type="NCBI Taxonomy" id="587753"/>
    <lineage>
        <taxon>Bacteria</taxon>
        <taxon>Pseudomonadati</taxon>
        <taxon>Pseudomonadota</taxon>
        <taxon>Gammaproteobacteria</taxon>
        <taxon>Pseudomonadales</taxon>
        <taxon>Pseudomonadaceae</taxon>
        <taxon>Pseudomonas</taxon>
    </lineage>
</organism>
<dbReference type="InterPro" id="IPR010359">
    <property type="entry name" value="IrrE_HExxH"/>
</dbReference>
<dbReference type="Pfam" id="PF06114">
    <property type="entry name" value="Peptidase_M78"/>
    <property type="match status" value="1"/>
</dbReference>
<dbReference type="Gene3D" id="1.10.10.2910">
    <property type="match status" value="1"/>
</dbReference>
<feature type="domain" description="IrrE N-terminal-like" evidence="1">
    <location>
        <begin position="73"/>
        <end position="151"/>
    </location>
</feature>
<keyword evidence="2" id="KW-0378">Hydrolase</keyword>
<dbReference type="EMBL" id="CP011020">
    <property type="protein sequence ID" value="AKK01424.1"/>
    <property type="molecule type" value="Genomic_DNA"/>
</dbReference>
<name>A0A0G3GJX0_9PSED</name>
<accession>A0A0G3GJX0</accession>
<evidence type="ECO:0000313" key="3">
    <source>
        <dbReference type="Proteomes" id="UP000035212"/>
    </source>
</evidence>
<reference evidence="2 3" key="1">
    <citation type="journal article" date="2015" name="Stand. Genomic Sci.">
        <title>Complete genome of Pseudomonas chlororaphis strain UFB2, a soil bacterium with antibacterial activity against bacterial canker pathogen of tomato.</title>
        <authorList>
            <person name="Deng P."/>
            <person name="Wang X."/>
            <person name="Baird S.M."/>
            <person name="Lu S.E."/>
        </authorList>
    </citation>
    <scope>NUCLEOTIDE SEQUENCE [LARGE SCALE GENOMIC DNA]</scope>
    <source>
        <strain evidence="2 3">UFB2</strain>
    </source>
</reference>
<dbReference type="AlphaFoldDB" id="A0A0G3GJX0"/>
<proteinExistence type="predicted"/>
<evidence type="ECO:0000313" key="2">
    <source>
        <dbReference type="EMBL" id="AKK01424.1"/>
    </source>
</evidence>
<dbReference type="PANTHER" id="PTHR43236">
    <property type="entry name" value="ANTITOXIN HIGA1"/>
    <property type="match status" value="1"/>
</dbReference>
<protein>
    <submittedName>
        <fullName evidence="2">Methenyltetrahydrofolate cyclohydrolase</fullName>
    </submittedName>
</protein>
<dbReference type="InterPro" id="IPR052345">
    <property type="entry name" value="Rad_response_metalloprotease"/>
</dbReference>
<dbReference type="PATRIC" id="fig|587753.11.peg.5441"/>
<dbReference type="PANTHER" id="PTHR43236:SF1">
    <property type="entry name" value="BLL7220 PROTEIN"/>
    <property type="match status" value="1"/>
</dbReference>
<evidence type="ECO:0000259" key="1">
    <source>
        <dbReference type="Pfam" id="PF06114"/>
    </source>
</evidence>
<dbReference type="Proteomes" id="UP000035212">
    <property type="component" value="Chromosome"/>
</dbReference>
<dbReference type="GO" id="GO:0016787">
    <property type="term" value="F:hydrolase activity"/>
    <property type="evidence" value="ECO:0007669"/>
    <property type="project" value="UniProtKB-KW"/>
</dbReference>